<gene>
    <name evidence="1" type="ORF">C482_07254</name>
</gene>
<dbReference type="AlphaFoldDB" id="M0AUF2"/>
<accession>M0AUF2</accession>
<name>M0AUF2_9EURY</name>
<keyword evidence="2" id="KW-1185">Reference proteome</keyword>
<dbReference type="Proteomes" id="UP000011693">
    <property type="component" value="Unassembled WGS sequence"/>
</dbReference>
<evidence type="ECO:0000313" key="1">
    <source>
        <dbReference type="EMBL" id="ELZ01553.1"/>
    </source>
</evidence>
<dbReference type="EMBL" id="AOIN01000044">
    <property type="protein sequence ID" value="ELZ01553.1"/>
    <property type="molecule type" value="Genomic_DNA"/>
</dbReference>
<proteinExistence type="predicted"/>
<protein>
    <submittedName>
        <fullName evidence="1">Uncharacterized protein</fullName>
    </submittedName>
</protein>
<sequence>MLVFVGVASLFLLPLSGDSTDRPVELGESESYVTSGEISTESDGLLVAHEGTVIADDNAHLTFEYGNRTVERVYDDGTVYTKYETTVTDKDWIESIGPTDAEERHFGEHQDRVVRITEENGTVDSSDMTFVRIQTSHHLRNLEYGQGDEQGDRTVYAPSSTWTTVNTETMHASPTAGKLSVDTETGVLREASLQYQLTNASSYGEYLLRLGETTTVDLRYEYDPNPDIDDIETPTWIDQCVENDHCEF</sequence>
<evidence type="ECO:0000313" key="2">
    <source>
        <dbReference type="Proteomes" id="UP000011693"/>
    </source>
</evidence>
<reference evidence="1 2" key="1">
    <citation type="journal article" date="2014" name="PLoS Genet.">
        <title>Phylogenetically driven sequencing of extremely halophilic archaea reveals strategies for static and dynamic osmo-response.</title>
        <authorList>
            <person name="Becker E.A."/>
            <person name="Seitzer P.M."/>
            <person name="Tritt A."/>
            <person name="Larsen D."/>
            <person name="Krusor M."/>
            <person name="Yao A.I."/>
            <person name="Wu D."/>
            <person name="Madern D."/>
            <person name="Eisen J.A."/>
            <person name="Darling A.E."/>
            <person name="Facciotti M.T."/>
        </authorList>
    </citation>
    <scope>NUCLEOTIDE SEQUENCE [LARGE SCALE GENOMIC DNA]</scope>
    <source>
        <strain evidence="1 2">JCM 10990</strain>
    </source>
</reference>
<organism evidence="1 2">
    <name type="scientific">Natrialba chahannaoensis JCM 10990</name>
    <dbReference type="NCBI Taxonomy" id="1227492"/>
    <lineage>
        <taxon>Archaea</taxon>
        <taxon>Methanobacteriati</taxon>
        <taxon>Methanobacteriota</taxon>
        <taxon>Stenosarchaea group</taxon>
        <taxon>Halobacteria</taxon>
        <taxon>Halobacteriales</taxon>
        <taxon>Natrialbaceae</taxon>
        <taxon>Natrialba</taxon>
    </lineage>
</organism>
<dbReference type="PATRIC" id="fig|1227492.4.peg.1411"/>
<comment type="caution">
    <text evidence="1">The sequence shown here is derived from an EMBL/GenBank/DDBJ whole genome shotgun (WGS) entry which is preliminary data.</text>
</comment>